<sequence length="770" mass="84811">MVSKRSKDGHVGVKLKLLTGAVFFSPFLAMPAVAQNSQNETESVSEDTGGLSVIIVTAQRRDENLQDVPAAVTAFGAEDITRFGFTDPSELTAQTPGLQIRSSNGQTKPNVFLRGIGTNDFNVSASGAVGFYADEVYQGLQSGQLFQMFDLDRVEVLRGPQGTLYGRNTTGGAVNFFARQPDGDFAANASATYGRFDQFDIEAGVQAPLAGDVLSMRLAGVYRSNNGSGVNQFTGERVGDSESWALRGLLRLQPDDNQDWLLNVHGGRLTGDGPRYHFQRVPNGLYPDGVLPIIGVTAPFSPMGGYWDGEWDLPQDEEVESFGISLNGEIYLGGPTLHSVTGYEAVDAFVRFDSDGTPLNYVNVDFGDESWQFSQELRLDSDPDKPLTWIIGGYFYSDRVRANNSFDVGRFARELFGAIPDITDPAAPIVISQLYTQRTRSYAAFGSASYHFNDAVTLTAGLRYTRDRKTLDYFTTADSALLAGIPSLIDVERRRSWDALTGNVILEYQAADNILLYTSYNRGFKSGQFNASPFFEPMDVNSANPETVDAFEVGFKSQLANNRVRLNVSAFYNEFSDLQVFQFIPDATTGIPTSRYSNAGAARVSGLEFEIDARPMEALSLRLSGALLDAEYTRFIAAVDDPTTPQDETVDLSGNRLSVAPRFNLSGSVDYTISINDNLELVPSYDFTYNSRKYFTPENASELSQRRFWVHNASIALREADGRYSLTAWIRNLSGTRYNDEIFPLSDFGLNGAIRGARQSYGITLSYRFE</sequence>
<feature type="domain" description="TonB-dependent receptor-like beta-barrel" evidence="14">
    <location>
        <begin position="259"/>
        <end position="733"/>
    </location>
</feature>
<evidence type="ECO:0000259" key="14">
    <source>
        <dbReference type="Pfam" id="PF00593"/>
    </source>
</evidence>
<dbReference type="GO" id="GO:0006826">
    <property type="term" value="P:iron ion transport"/>
    <property type="evidence" value="ECO:0007669"/>
    <property type="project" value="UniProtKB-KW"/>
</dbReference>
<evidence type="ECO:0000256" key="2">
    <source>
        <dbReference type="ARBA" id="ARBA00022448"/>
    </source>
</evidence>
<dbReference type="Proteomes" id="UP000256310">
    <property type="component" value="Unassembled WGS sequence"/>
</dbReference>
<keyword evidence="9 11" id="KW-0472">Membrane</keyword>
<keyword evidence="4" id="KW-0410">Iron transport</keyword>
<dbReference type="Gene3D" id="2.40.170.20">
    <property type="entry name" value="TonB-dependent receptor, beta-barrel domain"/>
    <property type="match status" value="1"/>
</dbReference>
<evidence type="ECO:0000313" key="16">
    <source>
        <dbReference type="EMBL" id="RED13350.1"/>
    </source>
</evidence>
<accession>A0A3D9F864</accession>
<protein>
    <submittedName>
        <fullName evidence="16">Iron complex outermembrane receptor protein</fullName>
    </submittedName>
</protein>
<feature type="chain" id="PRO_5017653024" evidence="13">
    <location>
        <begin position="35"/>
        <end position="770"/>
    </location>
</feature>
<keyword evidence="7" id="KW-0406">Ion transport</keyword>
<comment type="caution">
    <text evidence="16">The sequence shown here is derived from an EMBL/GenBank/DDBJ whole genome shotgun (WGS) entry which is preliminary data.</text>
</comment>
<evidence type="ECO:0000259" key="15">
    <source>
        <dbReference type="Pfam" id="PF07715"/>
    </source>
</evidence>
<dbReference type="CDD" id="cd01347">
    <property type="entry name" value="ligand_gated_channel"/>
    <property type="match status" value="1"/>
</dbReference>
<comment type="similarity">
    <text evidence="11 12">Belongs to the TonB-dependent receptor family.</text>
</comment>
<dbReference type="InterPro" id="IPR039426">
    <property type="entry name" value="TonB-dep_rcpt-like"/>
</dbReference>
<dbReference type="PANTHER" id="PTHR32552:SF81">
    <property type="entry name" value="TONB-DEPENDENT OUTER MEMBRANE RECEPTOR"/>
    <property type="match status" value="1"/>
</dbReference>
<keyword evidence="6" id="KW-0408">Iron</keyword>
<feature type="signal peptide" evidence="13">
    <location>
        <begin position="1"/>
        <end position="34"/>
    </location>
</feature>
<gene>
    <name evidence="16" type="ORF">DFR46_2887</name>
</gene>
<keyword evidence="17" id="KW-1185">Reference proteome</keyword>
<keyword evidence="8 12" id="KW-0798">TonB box</keyword>
<evidence type="ECO:0000256" key="5">
    <source>
        <dbReference type="ARBA" id="ARBA00022692"/>
    </source>
</evidence>
<evidence type="ECO:0000256" key="7">
    <source>
        <dbReference type="ARBA" id="ARBA00023065"/>
    </source>
</evidence>
<dbReference type="PROSITE" id="PS52016">
    <property type="entry name" value="TONB_DEPENDENT_REC_3"/>
    <property type="match status" value="1"/>
</dbReference>
<keyword evidence="10 11" id="KW-0998">Cell outer membrane</keyword>
<dbReference type="InterPro" id="IPR012910">
    <property type="entry name" value="Plug_dom"/>
</dbReference>
<proteinExistence type="inferred from homology"/>
<dbReference type="SUPFAM" id="SSF56935">
    <property type="entry name" value="Porins"/>
    <property type="match status" value="1"/>
</dbReference>
<evidence type="ECO:0000256" key="12">
    <source>
        <dbReference type="RuleBase" id="RU003357"/>
    </source>
</evidence>
<dbReference type="Pfam" id="PF07715">
    <property type="entry name" value="Plug"/>
    <property type="match status" value="1"/>
</dbReference>
<name>A0A3D9F864_9SPHN</name>
<evidence type="ECO:0000256" key="8">
    <source>
        <dbReference type="ARBA" id="ARBA00023077"/>
    </source>
</evidence>
<evidence type="ECO:0000256" key="3">
    <source>
        <dbReference type="ARBA" id="ARBA00022452"/>
    </source>
</evidence>
<keyword evidence="3 11" id="KW-1134">Transmembrane beta strand</keyword>
<evidence type="ECO:0000256" key="1">
    <source>
        <dbReference type="ARBA" id="ARBA00004571"/>
    </source>
</evidence>
<dbReference type="EMBL" id="QRDP01000005">
    <property type="protein sequence ID" value="RED13350.1"/>
    <property type="molecule type" value="Genomic_DNA"/>
</dbReference>
<comment type="subcellular location">
    <subcellularLocation>
        <location evidence="1 11">Cell outer membrane</location>
        <topology evidence="1 11">Multi-pass membrane protein</topology>
    </subcellularLocation>
</comment>
<dbReference type="PANTHER" id="PTHR32552">
    <property type="entry name" value="FERRICHROME IRON RECEPTOR-RELATED"/>
    <property type="match status" value="1"/>
</dbReference>
<dbReference type="InterPro" id="IPR000531">
    <property type="entry name" value="Beta-barrel_TonB"/>
</dbReference>
<evidence type="ECO:0000256" key="6">
    <source>
        <dbReference type="ARBA" id="ARBA00023004"/>
    </source>
</evidence>
<reference evidence="16 17" key="1">
    <citation type="submission" date="2018-07" db="EMBL/GenBank/DDBJ databases">
        <title>Genomic Encyclopedia of Type Strains, Phase IV (KMG-IV): sequencing the most valuable type-strain genomes for metagenomic binning, comparative biology and taxonomic classification.</title>
        <authorList>
            <person name="Goeker M."/>
        </authorList>
    </citation>
    <scope>NUCLEOTIDE SEQUENCE [LARGE SCALE GENOMIC DNA]</scope>
    <source>
        <strain evidence="16 17">DSM 26725</strain>
    </source>
</reference>
<evidence type="ECO:0000256" key="13">
    <source>
        <dbReference type="SAM" id="SignalP"/>
    </source>
</evidence>
<evidence type="ECO:0000256" key="10">
    <source>
        <dbReference type="ARBA" id="ARBA00023237"/>
    </source>
</evidence>
<keyword evidence="5 11" id="KW-0812">Transmembrane</keyword>
<feature type="domain" description="TonB-dependent receptor plug" evidence="15">
    <location>
        <begin position="65"/>
        <end position="173"/>
    </location>
</feature>
<dbReference type="Pfam" id="PF00593">
    <property type="entry name" value="TonB_dep_Rec_b-barrel"/>
    <property type="match status" value="1"/>
</dbReference>
<dbReference type="AlphaFoldDB" id="A0A3D9F864"/>
<keyword evidence="2 11" id="KW-0813">Transport</keyword>
<keyword evidence="16" id="KW-0675">Receptor</keyword>
<evidence type="ECO:0000313" key="17">
    <source>
        <dbReference type="Proteomes" id="UP000256310"/>
    </source>
</evidence>
<evidence type="ECO:0000256" key="4">
    <source>
        <dbReference type="ARBA" id="ARBA00022496"/>
    </source>
</evidence>
<organism evidence="16 17">
    <name type="scientific">Parasphingopyxis lamellibrachiae</name>
    <dbReference type="NCBI Taxonomy" id="680125"/>
    <lineage>
        <taxon>Bacteria</taxon>
        <taxon>Pseudomonadati</taxon>
        <taxon>Pseudomonadota</taxon>
        <taxon>Alphaproteobacteria</taxon>
        <taxon>Sphingomonadales</taxon>
        <taxon>Sphingomonadaceae</taxon>
        <taxon>Parasphingopyxis</taxon>
    </lineage>
</organism>
<evidence type="ECO:0000256" key="9">
    <source>
        <dbReference type="ARBA" id="ARBA00023136"/>
    </source>
</evidence>
<dbReference type="GO" id="GO:0009279">
    <property type="term" value="C:cell outer membrane"/>
    <property type="evidence" value="ECO:0007669"/>
    <property type="project" value="UniProtKB-SubCell"/>
</dbReference>
<dbReference type="InterPro" id="IPR036942">
    <property type="entry name" value="Beta-barrel_TonB_sf"/>
</dbReference>
<keyword evidence="13" id="KW-0732">Signal</keyword>
<evidence type="ECO:0000256" key="11">
    <source>
        <dbReference type="PROSITE-ProRule" id="PRU01360"/>
    </source>
</evidence>